<dbReference type="EMBL" id="BNJF01000002">
    <property type="protein sequence ID" value="GHO46227.1"/>
    <property type="molecule type" value="Genomic_DNA"/>
</dbReference>
<evidence type="ECO:0000256" key="2">
    <source>
        <dbReference type="PROSITE-ProRule" id="PRU00335"/>
    </source>
</evidence>
<evidence type="ECO:0000256" key="1">
    <source>
        <dbReference type="ARBA" id="ARBA00023125"/>
    </source>
</evidence>
<dbReference type="PANTHER" id="PTHR43479:SF11">
    <property type="entry name" value="ACREF_ENVCD OPERON REPRESSOR-RELATED"/>
    <property type="match status" value="1"/>
</dbReference>
<feature type="DNA-binding region" description="H-T-H motif" evidence="2">
    <location>
        <begin position="34"/>
        <end position="53"/>
    </location>
</feature>
<dbReference type="PROSITE" id="PS50977">
    <property type="entry name" value="HTH_TETR_2"/>
    <property type="match status" value="1"/>
</dbReference>
<evidence type="ECO:0000259" key="3">
    <source>
        <dbReference type="PROSITE" id="PS50977"/>
    </source>
</evidence>
<sequence length="237" mass="26864">MARTVKPEAVAAKRKEILDAFQRLLFTKGYEQMSIQDVLKEINISSGAFHHYFASRGALLDAFIERIRIETEKPILPIIQDPHLNAIEKFQRFFDAFDQLRRDRIDDVISLGRVWYSDTNAIVRLRVEEAIFQQRTPLVAEIVRQGVQEGTFNSIDPDNTGKVILSLLQGMGTIHARLMLALGQPHSDDQPIVDEIIAIYEAYMGAIERTLGAPARSLTRIDTETINFWVAAARDGQ</sequence>
<evidence type="ECO:0000313" key="4">
    <source>
        <dbReference type="EMBL" id="GHO46227.1"/>
    </source>
</evidence>
<dbReference type="PANTHER" id="PTHR43479">
    <property type="entry name" value="ACREF/ENVCD OPERON REPRESSOR-RELATED"/>
    <property type="match status" value="1"/>
</dbReference>
<dbReference type="InterPro" id="IPR036271">
    <property type="entry name" value="Tet_transcr_reg_TetR-rel_C_sf"/>
</dbReference>
<dbReference type="RefSeq" id="WP_220195616.1">
    <property type="nucleotide sequence ID" value="NZ_BNJF01000002.1"/>
</dbReference>
<dbReference type="GO" id="GO:0003677">
    <property type="term" value="F:DNA binding"/>
    <property type="evidence" value="ECO:0007669"/>
    <property type="project" value="UniProtKB-UniRule"/>
</dbReference>
<dbReference type="SUPFAM" id="SSF48498">
    <property type="entry name" value="Tetracyclin repressor-like, C-terminal domain"/>
    <property type="match status" value="1"/>
</dbReference>
<dbReference type="Pfam" id="PF00440">
    <property type="entry name" value="TetR_N"/>
    <property type="match status" value="1"/>
</dbReference>
<gene>
    <name evidence="4" type="ORF">KSX_43900</name>
</gene>
<protein>
    <recommendedName>
        <fullName evidence="3">HTH tetR-type domain-containing protein</fullName>
    </recommendedName>
</protein>
<dbReference type="Gene3D" id="1.10.357.10">
    <property type="entry name" value="Tetracycline Repressor, domain 2"/>
    <property type="match status" value="1"/>
</dbReference>
<keyword evidence="5" id="KW-1185">Reference proteome</keyword>
<dbReference type="InterPro" id="IPR050624">
    <property type="entry name" value="HTH-type_Tx_Regulator"/>
</dbReference>
<organism evidence="4 5">
    <name type="scientific">Ktedonospora formicarum</name>
    <dbReference type="NCBI Taxonomy" id="2778364"/>
    <lineage>
        <taxon>Bacteria</taxon>
        <taxon>Bacillati</taxon>
        <taxon>Chloroflexota</taxon>
        <taxon>Ktedonobacteria</taxon>
        <taxon>Ktedonobacterales</taxon>
        <taxon>Ktedonobacteraceae</taxon>
        <taxon>Ktedonospora</taxon>
    </lineage>
</organism>
<dbReference type="InterPro" id="IPR001647">
    <property type="entry name" value="HTH_TetR"/>
</dbReference>
<proteinExistence type="predicted"/>
<dbReference type="Proteomes" id="UP000612362">
    <property type="component" value="Unassembled WGS sequence"/>
</dbReference>
<dbReference type="PRINTS" id="PR00455">
    <property type="entry name" value="HTHTETR"/>
</dbReference>
<accession>A0A8J3MRM1</accession>
<dbReference type="AlphaFoldDB" id="A0A8J3MRM1"/>
<reference evidence="4" key="1">
    <citation type="submission" date="2020-10" db="EMBL/GenBank/DDBJ databases">
        <title>Taxonomic study of unclassified bacteria belonging to the class Ktedonobacteria.</title>
        <authorList>
            <person name="Yabe S."/>
            <person name="Wang C.M."/>
            <person name="Zheng Y."/>
            <person name="Sakai Y."/>
            <person name="Cavaletti L."/>
            <person name="Monciardini P."/>
            <person name="Donadio S."/>
        </authorList>
    </citation>
    <scope>NUCLEOTIDE SEQUENCE</scope>
    <source>
        <strain evidence="4">SOSP1-1</strain>
    </source>
</reference>
<feature type="domain" description="HTH tetR-type" evidence="3">
    <location>
        <begin position="11"/>
        <end position="71"/>
    </location>
</feature>
<evidence type="ECO:0000313" key="5">
    <source>
        <dbReference type="Proteomes" id="UP000612362"/>
    </source>
</evidence>
<comment type="caution">
    <text evidence="4">The sequence shown here is derived from an EMBL/GenBank/DDBJ whole genome shotgun (WGS) entry which is preliminary data.</text>
</comment>
<dbReference type="InterPro" id="IPR009057">
    <property type="entry name" value="Homeodomain-like_sf"/>
</dbReference>
<name>A0A8J3MRM1_9CHLR</name>
<dbReference type="SUPFAM" id="SSF46689">
    <property type="entry name" value="Homeodomain-like"/>
    <property type="match status" value="1"/>
</dbReference>
<keyword evidence="1 2" id="KW-0238">DNA-binding</keyword>